<dbReference type="HAMAP" id="MF_00051">
    <property type="entry name" value="SHMT"/>
    <property type="match status" value="1"/>
</dbReference>
<evidence type="ECO:0000256" key="6">
    <source>
        <dbReference type="ARBA" id="ARBA00022898"/>
    </source>
</evidence>
<accession>H3NGP6</accession>
<dbReference type="InterPro" id="IPR039429">
    <property type="entry name" value="SHMT-like_dom"/>
</dbReference>
<evidence type="ECO:0000256" key="5">
    <source>
        <dbReference type="ARBA" id="ARBA00022679"/>
    </source>
</evidence>
<dbReference type="Gene3D" id="3.90.1150.10">
    <property type="entry name" value="Aspartate Aminotransferase, domain 1"/>
    <property type="match status" value="1"/>
</dbReference>
<comment type="pathway">
    <text evidence="7">One-carbon metabolism; tetrahydrofolate interconversion.</text>
</comment>
<dbReference type="PANTHER" id="PTHR11680:SF35">
    <property type="entry name" value="SERINE HYDROXYMETHYLTRANSFERASE 1"/>
    <property type="match status" value="1"/>
</dbReference>
<feature type="modified residue" description="N6-(pyridoxal phosphate)lysine" evidence="7 8">
    <location>
        <position position="227"/>
    </location>
</feature>
<dbReference type="NCBIfam" id="NF000586">
    <property type="entry name" value="PRK00011.1"/>
    <property type="match status" value="1"/>
</dbReference>
<evidence type="ECO:0000256" key="4">
    <source>
        <dbReference type="ARBA" id="ARBA00022605"/>
    </source>
</evidence>
<keyword evidence="7" id="KW-0963">Cytoplasm</keyword>
<dbReference type="PATRIC" id="fig|883113.3.peg.35"/>
<dbReference type="UniPathway" id="UPA00193"/>
<dbReference type="STRING" id="883113.HMPREF9708_00035"/>
<dbReference type="InterPro" id="IPR049943">
    <property type="entry name" value="Ser_HO-MeTrfase-like"/>
</dbReference>
<comment type="similarity">
    <text evidence="2 7">Belongs to the SHMT family.</text>
</comment>
<dbReference type="GO" id="GO:0019264">
    <property type="term" value="P:glycine biosynthetic process from serine"/>
    <property type="evidence" value="ECO:0007669"/>
    <property type="project" value="InterPro"/>
</dbReference>
<dbReference type="InterPro" id="IPR015422">
    <property type="entry name" value="PyrdxlP-dep_Trfase_small"/>
</dbReference>
<dbReference type="OrthoDB" id="9803846at2"/>
<dbReference type="InterPro" id="IPR015421">
    <property type="entry name" value="PyrdxlP-dep_Trfase_major"/>
</dbReference>
<dbReference type="InterPro" id="IPR015424">
    <property type="entry name" value="PyrdxlP-dep_Trfase"/>
</dbReference>
<dbReference type="GO" id="GO:0035999">
    <property type="term" value="P:tetrahydrofolate interconversion"/>
    <property type="evidence" value="ECO:0007669"/>
    <property type="project" value="UniProtKB-UniRule"/>
</dbReference>
<feature type="domain" description="Serine hydroxymethyltransferase-like" evidence="10">
    <location>
        <begin position="6"/>
        <end position="380"/>
    </location>
</feature>
<keyword evidence="12" id="KW-1185">Reference proteome</keyword>
<comment type="function">
    <text evidence="7">Catalyzes the reversible interconversion of alpha-methyl-L-serine to D-alanine with tetrahydrofolate (THF) serving as the one-carbon carrier.</text>
</comment>
<dbReference type="Proteomes" id="UP000006190">
    <property type="component" value="Unassembled WGS sequence"/>
</dbReference>
<evidence type="ECO:0000259" key="10">
    <source>
        <dbReference type="Pfam" id="PF00464"/>
    </source>
</evidence>
<comment type="subunit">
    <text evidence="7">Homodimer.</text>
</comment>
<evidence type="ECO:0000256" key="7">
    <source>
        <dbReference type="HAMAP-Rule" id="MF_00051"/>
    </source>
</evidence>
<dbReference type="SUPFAM" id="SSF53383">
    <property type="entry name" value="PLP-dependent transferases"/>
    <property type="match status" value="1"/>
</dbReference>
<keyword evidence="4" id="KW-0028">Amino-acid biosynthesis</keyword>
<dbReference type="CDD" id="cd00378">
    <property type="entry name" value="SHMT"/>
    <property type="match status" value="1"/>
</dbReference>
<dbReference type="EMBL" id="AGEG01000001">
    <property type="protein sequence ID" value="EHR38325.1"/>
    <property type="molecule type" value="Genomic_DNA"/>
</dbReference>
<dbReference type="AlphaFoldDB" id="H3NGP6"/>
<evidence type="ECO:0000256" key="2">
    <source>
        <dbReference type="ARBA" id="ARBA00006376"/>
    </source>
</evidence>
<comment type="catalytic activity">
    <reaction evidence="7">
        <text>(6R)-5,10-methylene-5,6,7,8-tetrahydrofolate + D-alanine + H2O = 2-methylserine + (6S)-5,6,7,8-tetrahydrofolate</text>
        <dbReference type="Rhea" id="RHEA:10064"/>
        <dbReference type="ChEBI" id="CHEBI:15377"/>
        <dbReference type="ChEBI" id="CHEBI:15636"/>
        <dbReference type="ChEBI" id="CHEBI:57416"/>
        <dbReference type="ChEBI" id="CHEBI:57453"/>
        <dbReference type="ChEBI" id="CHEBI:58275"/>
        <dbReference type="EC" id="2.1.2.7"/>
    </reaction>
</comment>
<feature type="coiled-coil region" evidence="9">
    <location>
        <begin position="387"/>
        <end position="414"/>
    </location>
</feature>
<dbReference type="eggNOG" id="COG0112">
    <property type="taxonomic scope" value="Bacteria"/>
</dbReference>
<proteinExistence type="inferred from homology"/>
<dbReference type="HOGENOM" id="CLU_022477_2_1_9"/>
<feature type="binding site" evidence="7">
    <location>
        <position position="241"/>
    </location>
    <ligand>
        <name>(6S)-5,6,7,8-tetrahydrofolate</name>
        <dbReference type="ChEBI" id="CHEBI:57453"/>
    </ligand>
</feature>
<evidence type="ECO:0000256" key="1">
    <source>
        <dbReference type="ARBA" id="ARBA00001933"/>
    </source>
</evidence>
<dbReference type="InterPro" id="IPR001085">
    <property type="entry name" value="Ser_HO-MeTrfase"/>
</dbReference>
<sequence>MLNKTKESDPKLYQIVMNELARQKENIEMIASESTVPIEIMELSGSIFTNKTLEGYPGKRYQQGSENADDLELEAIKRAKELFNCEHANIQPYSGTTANYSVYASILEAGDTVLSMQLDQGGHLSHGSKANFMHNFFNFVHYPLSEQTEQIDYDQLEVLAKEHQPKLIIAGGSAYPRLIDYERISQIAKETGAYFMVDAAHIIGLVAAGVIPSPVPYADFVTASTTKTFSGPRSGIILCKEEHAKKVDRGVFPGALGSMHLHTMAAKCWLFNYCKTDHYQSIMSQVLKNAKALGERLEELDFRLVGGGTDTHLLLVDLRSKNISGKELDETLNRIGITVNKNQIPSDPLGPNETSGIRIGVTATTQRGMKENEMRDIADIFNQATIHFKEDTKLEELEERVKDLSSRFPLYSEDDLKYLMQ</sequence>
<evidence type="ECO:0000256" key="3">
    <source>
        <dbReference type="ARBA" id="ARBA00022563"/>
    </source>
</evidence>
<comment type="subcellular location">
    <subcellularLocation>
        <location evidence="7">Cytoplasm</location>
    </subcellularLocation>
</comment>
<protein>
    <recommendedName>
        <fullName evidence="7">2-methylserine hydroxymethyltransferase</fullName>
        <shortName evidence="7">MSHMT</shortName>
        <ecNumber evidence="7">2.1.2.7</ecNumber>
    </recommendedName>
    <alternativeName>
        <fullName evidence="7">Alpha-methylserine hydroxymethyltransferase</fullName>
    </alternativeName>
    <alternativeName>
        <fullName evidence="7">D-alanine 2-hydroxymethyltransferase</fullName>
    </alternativeName>
</protein>
<evidence type="ECO:0000256" key="8">
    <source>
        <dbReference type="PIRSR" id="PIRSR000412-50"/>
    </source>
</evidence>
<dbReference type="GO" id="GO:0005829">
    <property type="term" value="C:cytosol"/>
    <property type="evidence" value="ECO:0007669"/>
    <property type="project" value="TreeGrafter"/>
</dbReference>
<name>H3NGP6_9LACT</name>
<keyword evidence="5 7" id="KW-0808">Transferase</keyword>
<comment type="caution">
    <text evidence="7">Lacks conserved residue(s) required for the propagation of feature annotation.</text>
</comment>
<evidence type="ECO:0000313" key="12">
    <source>
        <dbReference type="Proteomes" id="UP000006190"/>
    </source>
</evidence>
<dbReference type="EC" id="2.1.2.7" evidence="7"/>
<organism evidence="11 12">
    <name type="scientific">Facklamia languida CCUG 37842</name>
    <dbReference type="NCBI Taxonomy" id="883113"/>
    <lineage>
        <taxon>Bacteria</taxon>
        <taxon>Bacillati</taxon>
        <taxon>Bacillota</taxon>
        <taxon>Bacilli</taxon>
        <taxon>Lactobacillales</taxon>
        <taxon>Aerococcaceae</taxon>
        <taxon>Facklamia</taxon>
    </lineage>
</organism>
<reference evidence="11 12" key="1">
    <citation type="submission" date="2012-01" db="EMBL/GenBank/DDBJ databases">
        <title>The Genome Sequence of Facklamia languida CCUG 37842.</title>
        <authorList>
            <consortium name="The Broad Institute Genome Sequencing Platform"/>
            <person name="Earl A."/>
            <person name="Ward D."/>
            <person name="Feldgarden M."/>
            <person name="Gevers D."/>
            <person name="Huys G."/>
            <person name="Young S.K."/>
            <person name="Zeng Q."/>
            <person name="Gargeya S."/>
            <person name="Fitzgerald M."/>
            <person name="Haas B."/>
            <person name="Abouelleil A."/>
            <person name="Alvarado L."/>
            <person name="Arachchi H.M."/>
            <person name="Berlin A."/>
            <person name="Chapman S.B."/>
            <person name="Gearin G."/>
            <person name="Goldberg J."/>
            <person name="Griggs A."/>
            <person name="Gujja S."/>
            <person name="Hansen M."/>
            <person name="Heiman D."/>
            <person name="Howarth C."/>
            <person name="Larimer J."/>
            <person name="Lui A."/>
            <person name="MacDonald P.J.P."/>
            <person name="McCowen C."/>
            <person name="Montmayeur A."/>
            <person name="Murphy C."/>
            <person name="Neiman D."/>
            <person name="Pearson M."/>
            <person name="Priest M."/>
            <person name="Roberts A."/>
            <person name="Saif S."/>
            <person name="Shea T."/>
            <person name="Sisk P."/>
            <person name="Stolte C."/>
            <person name="Sykes S."/>
            <person name="Wortman J."/>
            <person name="Nusbaum C."/>
            <person name="Birren B."/>
        </authorList>
    </citation>
    <scope>NUCLEOTIDE SEQUENCE [LARGE SCALE GENOMIC DNA]</scope>
    <source>
        <strain evidence="11 12">CCUG 37842</strain>
    </source>
</reference>
<feature type="binding site" evidence="7">
    <location>
        <begin position="122"/>
        <end position="124"/>
    </location>
    <ligand>
        <name>(6S)-5,6,7,8-tetrahydrofolate</name>
        <dbReference type="ChEBI" id="CHEBI:57453"/>
    </ligand>
</feature>
<dbReference type="GO" id="GO:0030170">
    <property type="term" value="F:pyridoxal phosphate binding"/>
    <property type="evidence" value="ECO:0007669"/>
    <property type="project" value="UniProtKB-UniRule"/>
</dbReference>
<dbReference type="GO" id="GO:0004372">
    <property type="term" value="F:glycine hydroxymethyltransferase activity"/>
    <property type="evidence" value="ECO:0007669"/>
    <property type="project" value="InterPro"/>
</dbReference>
<feature type="binding site" evidence="7">
    <location>
        <position position="118"/>
    </location>
    <ligand>
        <name>(6S)-5,6,7,8-tetrahydrofolate</name>
        <dbReference type="ChEBI" id="CHEBI:57453"/>
    </ligand>
</feature>
<dbReference type="PANTHER" id="PTHR11680">
    <property type="entry name" value="SERINE HYDROXYMETHYLTRANSFERASE"/>
    <property type="match status" value="1"/>
</dbReference>
<dbReference type="RefSeq" id="WP_006307877.1">
    <property type="nucleotide sequence ID" value="NZ_JH601133.1"/>
</dbReference>
<evidence type="ECO:0000313" key="11">
    <source>
        <dbReference type="EMBL" id="EHR38325.1"/>
    </source>
</evidence>
<dbReference type="Gene3D" id="3.40.640.10">
    <property type="entry name" value="Type I PLP-dependent aspartate aminotransferase-like (Major domain)"/>
    <property type="match status" value="1"/>
</dbReference>
<keyword evidence="9" id="KW-0175">Coiled coil</keyword>
<keyword evidence="6 7" id="KW-0663">Pyridoxal phosphate</keyword>
<comment type="caution">
    <text evidence="11">The sequence shown here is derived from an EMBL/GenBank/DDBJ whole genome shotgun (WGS) entry which is preliminary data.</text>
</comment>
<feature type="site" description="Plays an important role in substrate specificity" evidence="7">
    <location>
        <position position="226"/>
    </location>
</feature>
<dbReference type="GO" id="GO:0050413">
    <property type="term" value="F:D-alanine 2-hydroxymethyltransferase activity"/>
    <property type="evidence" value="ECO:0007669"/>
    <property type="project" value="UniProtKB-EC"/>
</dbReference>
<gene>
    <name evidence="7" type="primary">mshmt</name>
    <name evidence="11" type="ORF">HMPREF9708_00035</name>
</gene>
<keyword evidence="3 7" id="KW-0554">One-carbon metabolism</keyword>
<comment type="cofactor">
    <cofactor evidence="1 7 8">
        <name>pyridoxal 5'-phosphate</name>
        <dbReference type="ChEBI" id="CHEBI:597326"/>
    </cofactor>
</comment>
<evidence type="ECO:0000256" key="9">
    <source>
        <dbReference type="SAM" id="Coils"/>
    </source>
</evidence>
<dbReference type="PIRSF" id="PIRSF000412">
    <property type="entry name" value="SHMT"/>
    <property type="match status" value="1"/>
</dbReference>
<dbReference type="Pfam" id="PF00464">
    <property type="entry name" value="SHMT"/>
    <property type="match status" value="1"/>
</dbReference>